<evidence type="ECO:0000256" key="1">
    <source>
        <dbReference type="ARBA" id="ARBA00010178"/>
    </source>
</evidence>
<feature type="binding site" evidence="5 8">
    <location>
        <position position="211"/>
    </location>
    <ligand>
        <name>NAD(+)</name>
        <dbReference type="ChEBI" id="CHEBI:57540"/>
    </ligand>
</feature>
<dbReference type="InterPro" id="IPR016161">
    <property type="entry name" value="Ald_DH/histidinol_DH"/>
</dbReference>
<evidence type="ECO:0000256" key="10">
    <source>
        <dbReference type="PIRSR" id="PIRSR000099-4"/>
    </source>
</evidence>
<feature type="binding site" evidence="5 9">
    <location>
        <position position="256"/>
    </location>
    <ligand>
        <name>substrate</name>
    </ligand>
</feature>
<sequence>MLPIYRWPEKKAAERIKPAALEDLSVQAQVAEILSEVVKNGDEAILRYTERFDGCRLTKDSLRVREEEIQEAYDKVDTQFLHSLRQAKENIISFHTLQKQKDWFVQDERGSLVGQVYRPLERVGIYVPGGTANYPSSVLMTSLPAVVAGVPEIVMVTPPGKDGGIPAPTLVAAHEAGVGEIYRVGGAQAVAALAYGTESIRPVDKIVGPGNIYVTMAKKLVYGQVGIDMLAGPSEILLIGDGSVAPAYAAADLLSQAEHDKRARAFLVTNDGNWASKVREEVEKQLTSLPRENVAREALTSFGAIILVEDLEEAFAVSNFIAPEHLELLLADPWPHLAKIKHAGAVFLGPYSPEPLGDYWAGPSHVLPTGGTARYASPLGVEDFCKRSSIISYTAKGFTMAARSIMHLAEIEGLTAHGRAIGVRLEEDGL</sequence>
<comment type="catalytic activity">
    <reaction evidence="5">
        <text>L-histidinol + 2 NAD(+) + H2O = L-histidine + 2 NADH + 3 H(+)</text>
        <dbReference type="Rhea" id="RHEA:20641"/>
        <dbReference type="ChEBI" id="CHEBI:15377"/>
        <dbReference type="ChEBI" id="CHEBI:15378"/>
        <dbReference type="ChEBI" id="CHEBI:57540"/>
        <dbReference type="ChEBI" id="CHEBI:57595"/>
        <dbReference type="ChEBI" id="CHEBI:57699"/>
        <dbReference type="ChEBI" id="CHEBI:57945"/>
        <dbReference type="EC" id="1.1.1.23"/>
    </reaction>
</comment>
<dbReference type="UniPathway" id="UPA00031">
    <property type="reaction ID" value="UER00014"/>
</dbReference>
<dbReference type="EMBL" id="CP045798">
    <property type="protein sequence ID" value="QNB47679.1"/>
    <property type="molecule type" value="Genomic_DNA"/>
</dbReference>
<keyword evidence="13" id="KW-1185">Reference proteome</keyword>
<dbReference type="Gene3D" id="3.40.50.1980">
    <property type="entry name" value="Nitrogenase molybdenum iron protein domain"/>
    <property type="match status" value="2"/>
</dbReference>
<feature type="binding site" evidence="5 10">
    <location>
        <position position="417"/>
    </location>
    <ligand>
        <name>Zn(2+)</name>
        <dbReference type="ChEBI" id="CHEBI:29105"/>
    </ligand>
</feature>
<gene>
    <name evidence="5 12" type="primary">hisD</name>
    <name evidence="12" type="ORF">BR63_16230</name>
</gene>
<organism evidence="12 13">
    <name type="scientific">Thermanaerosceptrum fracticalcis</name>
    <dbReference type="NCBI Taxonomy" id="1712410"/>
    <lineage>
        <taxon>Bacteria</taxon>
        <taxon>Bacillati</taxon>
        <taxon>Bacillota</taxon>
        <taxon>Clostridia</taxon>
        <taxon>Eubacteriales</taxon>
        <taxon>Peptococcaceae</taxon>
        <taxon>Thermanaerosceptrum</taxon>
    </lineage>
</organism>
<dbReference type="Proteomes" id="UP000515847">
    <property type="component" value="Chromosome"/>
</dbReference>
<evidence type="ECO:0000313" key="13">
    <source>
        <dbReference type="Proteomes" id="UP000515847"/>
    </source>
</evidence>
<feature type="binding site" evidence="5 8">
    <location>
        <position position="188"/>
    </location>
    <ligand>
        <name>NAD(+)</name>
        <dbReference type="ChEBI" id="CHEBI:57540"/>
    </ligand>
</feature>
<dbReference type="SUPFAM" id="SSF53720">
    <property type="entry name" value="ALDH-like"/>
    <property type="match status" value="1"/>
</dbReference>
<dbReference type="CDD" id="cd06572">
    <property type="entry name" value="Histidinol_dh"/>
    <property type="match status" value="1"/>
</dbReference>
<evidence type="ECO:0000256" key="2">
    <source>
        <dbReference type="ARBA" id="ARBA00022723"/>
    </source>
</evidence>
<comment type="function">
    <text evidence="5">Catalyzes the sequential NAD-dependent oxidations of L-histidinol to L-histidinaldehyde and then to L-histidine.</text>
</comment>
<name>A0A7G6E6H5_THEFR</name>
<dbReference type="InterPro" id="IPR012131">
    <property type="entry name" value="Hstdl_DH"/>
</dbReference>
<dbReference type="PRINTS" id="PR00083">
    <property type="entry name" value="HOLDHDRGNASE"/>
</dbReference>
<evidence type="ECO:0000256" key="5">
    <source>
        <dbReference type="HAMAP-Rule" id="MF_01024"/>
    </source>
</evidence>
<dbReference type="GO" id="GO:0000105">
    <property type="term" value="P:L-histidine biosynthetic process"/>
    <property type="evidence" value="ECO:0007669"/>
    <property type="project" value="UniProtKB-UniRule"/>
</dbReference>
<dbReference type="GO" id="GO:0008270">
    <property type="term" value="F:zinc ion binding"/>
    <property type="evidence" value="ECO:0007669"/>
    <property type="project" value="UniProtKB-UniRule"/>
</dbReference>
<comment type="pathway">
    <text evidence="5">Amino-acid biosynthesis; L-histidine biosynthesis; L-histidine from 5-phospho-alpha-D-ribose 1-diphosphate: step 9/9.</text>
</comment>
<feature type="active site" description="Proton acceptor" evidence="5 7">
    <location>
        <position position="325"/>
    </location>
</feature>
<evidence type="ECO:0000256" key="7">
    <source>
        <dbReference type="PIRSR" id="PIRSR000099-1"/>
    </source>
</evidence>
<evidence type="ECO:0000313" key="12">
    <source>
        <dbReference type="EMBL" id="QNB47679.1"/>
    </source>
</evidence>
<comment type="similarity">
    <text evidence="1 5 6 11">Belongs to the histidinol dehydrogenase family.</text>
</comment>
<dbReference type="AlphaFoldDB" id="A0A7G6E6H5"/>
<feature type="binding site" evidence="5 8">
    <location>
        <position position="126"/>
    </location>
    <ligand>
        <name>NAD(+)</name>
        <dbReference type="ChEBI" id="CHEBI:57540"/>
    </ligand>
</feature>
<feature type="binding site" evidence="5 9">
    <location>
        <position position="325"/>
    </location>
    <ligand>
        <name>substrate</name>
    </ligand>
</feature>
<evidence type="ECO:0000256" key="11">
    <source>
        <dbReference type="RuleBase" id="RU004175"/>
    </source>
</evidence>
<dbReference type="InterPro" id="IPR022695">
    <property type="entry name" value="Histidinol_DH_monofunct"/>
</dbReference>
<keyword evidence="2 5" id="KW-0479">Metal-binding</keyword>
<feature type="binding site" evidence="5 10">
    <location>
        <position position="358"/>
    </location>
    <ligand>
        <name>Zn(2+)</name>
        <dbReference type="ChEBI" id="CHEBI:29105"/>
    </ligand>
</feature>
<dbReference type="FunFam" id="3.40.50.1980:FF:000001">
    <property type="entry name" value="Histidinol dehydrogenase"/>
    <property type="match status" value="1"/>
</dbReference>
<dbReference type="HAMAP" id="MF_01024">
    <property type="entry name" value="HisD"/>
    <property type="match status" value="1"/>
</dbReference>
<dbReference type="GO" id="GO:0005829">
    <property type="term" value="C:cytosol"/>
    <property type="evidence" value="ECO:0007669"/>
    <property type="project" value="TreeGrafter"/>
</dbReference>
<evidence type="ECO:0000256" key="6">
    <source>
        <dbReference type="PIRNR" id="PIRNR000099"/>
    </source>
</evidence>
<dbReference type="EC" id="1.1.1.23" evidence="5"/>
<keyword evidence="5 8" id="KW-0520">NAD</keyword>
<evidence type="ECO:0000256" key="9">
    <source>
        <dbReference type="PIRSR" id="PIRSR000099-3"/>
    </source>
</evidence>
<keyword evidence="5" id="KW-0028">Amino-acid biosynthesis</keyword>
<dbReference type="NCBIfam" id="TIGR00069">
    <property type="entry name" value="hisD"/>
    <property type="match status" value="1"/>
</dbReference>
<dbReference type="RefSeq" id="WP_034424344.1">
    <property type="nucleotide sequence ID" value="NZ_CP045798.1"/>
</dbReference>
<protein>
    <recommendedName>
        <fullName evidence="5">Histidinol dehydrogenase</fullName>
        <shortName evidence="5">HDH</shortName>
        <ecNumber evidence="5">1.1.1.23</ecNumber>
    </recommendedName>
</protein>
<accession>A0A7G6E6H5</accession>
<feature type="binding site" evidence="5 10">
    <location>
        <position position="259"/>
    </location>
    <ligand>
        <name>Zn(2+)</name>
        <dbReference type="ChEBI" id="CHEBI:29105"/>
    </ligand>
</feature>
<dbReference type="PANTHER" id="PTHR21256:SF2">
    <property type="entry name" value="HISTIDINE BIOSYNTHESIS TRIFUNCTIONAL PROTEIN"/>
    <property type="match status" value="1"/>
</dbReference>
<dbReference type="FunFam" id="3.40.50.1980:FF:000026">
    <property type="entry name" value="Histidinol dehydrogenase"/>
    <property type="match status" value="1"/>
</dbReference>
<evidence type="ECO:0000256" key="4">
    <source>
        <dbReference type="ARBA" id="ARBA00023002"/>
    </source>
</evidence>
<comment type="cofactor">
    <cofactor evidence="5 10">
        <name>Zn(2+)</name>
        <dbReference type="ChEBI" id="CHEBI:29105"/>
    </cofactor>
    <text evidence="5 10">Binds 1 zinc ion per subunit.</text>
</comment>
<reference evidence="12 13" key="1">
    <citation type="journal article" date="2019" name="Front. Microbiol.">
        <title>Thermoanaerosceptrum fracticalcis gen. nov. sp. nov., a Novel Fumarate-Fermenting Microorganism From a Deep Fractured Carbonate Aquifer of the US Great Basin.</title>
        <authorList>
            <person name="Hamilton-Brehm S.D."/>
            <person name="Stewart L.E."/>
            <person name="Zavarin M."/>
            <person name="Caldwell M."/>
            <person name="Lawson P.A."/>
            <person name="Onstott T.C."/>
            <person name="Grzymski J."/>
            <person name="Neveux I."/>
            <person name="Lollar B.S."/>
            <person name="Russell C.E."/>
            <person name="Moser D.P."/>
        </authorList>
    </citation>
    <scope>NUCLEOTIDE SEQUENCE [LARGE SCALE GENOMIC DNA]</scope>
    <source>
        <strain evidence="12 13">DRI-13</strain>
    </source>
</reference>
<feature type="binding site" evidence="5 9">
    <location>
        <position position="412"/>
    </location>
    <ligand>
        <name>substrate</name>
    </ligand>
</feature>
<keyword evidence="4 5" id="KW-0560">Oxidoreductase</keyword>
<dbReference type="KEGG" id="tfr:BR63_16230"/>
<feature type="active site" description="Proton acceptor" evidence="5 7">
    <location>
        <position position="324"/>
    </location>
</feature>
<feature type="binding site" evidence="5 9">
    <location>
        <position position="417"/>
    </location>
    <ligand>
        <name>substrate</name>
    </ligand>
</feature>
<proteinExistence type="inferred from homology"/>
<feature type="binding site" evidence="5 9">
    <location>
        <position position="358"/>
    </location>
    <ligand>
        <name>substrate</name>
    </ligand>
</feature>
<dbReference type="GO" id="GO:0004399">
    <property type="term" value="F:histidinol dehydrogenase activity"/>
    <property type="evidence" value="ECO:0007669"/>
    <property type="project" value="UniProtKB-UniRule"/>
</dbReference>
<evidence type="ECO:0000256" key="3">
    <source>
        <dbReference type="ARBA" id="ARBA00022833"/>
    </source>
</evidence>
<dbReference type="OrthoDB" id="9805269at2"/>
<dbReference type="Gene3D" id="1.20.5.1300">
    <property type="match status" value="1"/>
</dbReference>
<feature type="binding site" evidence="5 10">
    <location>
        <position position="256"/>
    </location>
    <ligand>
        <name>Zn(2+)</name>
        <dbReference type="ChEBI" id="CHEBI:29105"/>
    </ligand>
</feature>
<feature type="binding site" evidence="5 9">
    <location>
        <position position="259"/>
    </location>
    <ligand>
        <name>substrate</name>
    </ligand>
</feature>
<feature type="binding site" evidence="5 9">
    <location>
        <position position="234"/>
    </location>
    <ligand>
        <name>substrate</name>
    </ligand>
</feature>
<dbReference type="GO" id="GO:0051287">
    <property type="term" value="F:NAD binding"/>
    <property type="evidence" value="ECO:0007669"/>
    <property type="project" value="InterPro"/>
</dbReference>
<keyword evidence="3 5" id="KW-0862">Zinc</keyword>
<evidence type="ECO:0000256" key="8">
    <source>
        <dbReference type="PIRSR" id="PIRSR000099-2"/>
    </source>
</evidence>
<dbReference type="Pfam" id="PF00815">
    <property type="entry name" value="Histidinol_dh"/>
    <property type="match status" value="1"/>
</dbReference>
<dbReference type="PIRSF" id="PIRSF000099">
    <property type="entry name" value="Histidinol_dh"/>
    <property type="match status" value="1"/>
</dbReference>
<dbReference type="PANTHER" id="PTHR21256">
    <property type="entry name" value="HISTIDINOL DEHYDROGENASE HDH"/>
    <property type="match status" value="1"/>
</dbReference>
<keyword evidence="5" id="KW-0368">Histidine biosynthesis</keyword>